<reference evidence="3" key="1">
    <citation type="submission" date="2012-12" db="EMBL/GenBank/DDBJ databases">
        <authorList>
            <person name="Hellsten U."/>
            <person name="Grimwood J."/>
            <person name="Chapman J.A."/>
            <person name="Shapiro H."/>
            <person name="Aerts A."/>
            <person name="Otillar R.P."/>
            <person name="Terry A.Y."/>
            <person name="Boore J.L."/>
            <person name="Simakov O."/>
            <person name="Marletaz F."/>
            <person name="Cho S.-J."/>
            <person name="Edsinger-Gonzales E."/>
            <person name="Havlak P."/>
            <person name="Kuo D.-H."/>
            <person name="Larsson T."/>
            <person name="Lv J."/>
            <person name="Arendt D."/>
            <person name="Savage R."/>
            <person name="Osoegawa K."/>
            <person name="de Jong P."/>
            <person name="Lindberg D.R."/>
            <person name="Seaver E.C."/>
            <person name="Weisblat D.A."/>
            <person name="Putnam N.H."/>
            <person name="Grigoriev I.V."/>
            <person name="Rokhsar D.S."/>
        </authorList>
    </citation>
    <scope>NUCLEOTIDE SEQUENCE</scope>
    <source>
        <strain evidence="3">I ESC-2004</strain>
    </source>
</reference>
<evidence type="ECO:0000313" key="3">
    <source>
        <dbReference type="Proteomes" id="UP000014760"/>
    </source>
</evidence>
<accession>R7UXQ6</accession>
<protein>
    <submittedName>
        <fullName evidence="1 2">Uncharacterized protein</fullName>
    </submittedName>
</protein>
<reference evidence="2" key="3">
    <citation type="submission" date="2015-06" db="UniProtKB">
        <authorList>
            <consortium name="EnsemblMetazoa"/>
        </authorList>
    </citation>
    <scope>IDENTIFICATION</scope>
</reference>
<reference evidence="1 3" key="2">
    <citation type="journal article" date="2013" name="Nature">
        <title>Insights into bilaterian evolution from three spiralian genomes.</title>
        <authorList>
            <person name="Simakov O."/>
            <person name="Marletaz F."/>
            <person name="Cho S.J."/>
            <person name="Edsinger-Gonzales E."/>
            <person name="Havlak P."/>
            <person name="Hellsten U."/>
            <person name="Kuo D.H."/>
            <person name="Larsson T."/>
            <person name="Lv J."/>
            <person name="Arendt D."/>
            <person name="Savage R."/>
            <person name="Osoegawa K."/>
            <person name="de Jong P."/>
            <person name="Grimwood J."/>
            <person name="Chapman J.A."/>
            <person name="Shapiro H."/>
            <person name="Aerts A."/>
            <person name="Otillar R.P."/>
            <person name="Terry A.Y."/>
            <person name="Boore J.L."/>
            <person name="Grigoriev I.V."/>
            <person name="Lindberg D.R."/>
            <person name="Seaver E.C."/>
            <person name="Weisblat D.A."/>
            <person name="Putnam N.H."/>
            <person name="Rokhsar D.S."/>
        </authorList>
    </citation>
    <scope>NUCLEOTIDE SEQUENCE</scope>
    <source>
        <strain evidence="1 3">I ESC-2004</strain>
    </source>
</reference>
<dbReference type="EMBL" id="AMQN01006637">
    <property type="status" value="NOT_ANNOTATED_CDS"/>
    <property type="molecule type" value="Genomic_DNA"/>
</dbReference>
<evidence type="ECO:0000313" key="2">
    <source>
        <dbReference type="EnsemblMetazoa" id="CapteP212375"/>
    </source>
</evidence>
<dbReference type="EMBL" id="KB298831">
    <property type="protein sequence ID" value="ELU08712.1"/>
    <property type="molecule type" value="Genomic_DNA"/>
</dbReference>
<sequence>MASSMFEFSSGVTSGEREDAHVLLDSVDTPKGDKLKAVKLDAADGLDLGLVVAPPQPVAAVEAPVQEPYSIQLTSEQLPSVEDLIPCLEVDDMGTFDFDTPRSSACIHHITVHTQHTRAFFHLLMLVQSNQLILSSILSIQFQFNSLSFMDTIRLQKAKQSK</sequence>
<dbReference type="EnsemblMetazoa" id="CapteT212375">
    <property type="protein sequence ID" value="CapteP212375"/>
    <property type="gene ID" value="CapteG212375"/>
</dbReference>
<dbReference type="HOGENOM" id="CLU_1637027_0_0_1"/>
<evidence type="ECO:0000313" key="1">
    <source>
        <dbReference type="EMBL" id="ELU08712.1"/>
    </source>
</evidence>
<gene>
    <name evidence="1" type="ORF">CAPTEDRAFT_212375</name>
</gene>
<organism evidence="1">
    <name type="scientific">Capitella teleta</name>
    <name type="common">Polychaete worm</name>
    <dbReference type="NCBI Taxonomy" id="283909"/>
    <lineage>
        <taxon>Eukaryota</taxon>
        <taxon>Metazoa</taxon>
        <taxon>Spiralia</taxon>
        <taxon>Lophotrochozoa</taxon>
        <taxon>Annelida</taxon>
        <taxon>Polychaeta</taxon>
        <taxon>Sedentaria</taxon>
        <taxon>Scolecida</taxon>
        <taxon>Capitellidae</taxon>
        <taxon>Capitella</taxon>
    </lineage>
</organism>
<dbReference type="AlphaFoldDB" id="R7UXQ6"/>
<name>R7UXQ6_CAPTE</name>
<keyword evidence="3" id="KW-1185">Reference proteome</keyword>
<proteinExistence type="predicted"/>
<dbReference type="Proteomes" id="UP000014760">
    <property type="component" value="Unassembled WGS sequence"/>
</dbReference>